<dbReference type="EMBL" id="ACJX03000001">
    <property type="protein sequence ID" value="KRT35704.1"/>
    <property type="molecule type" value="Genomic_DNA"/>
</dbReference>
<sequence length="620" mass="70179">MFFAMRIEKAFFIKAAILLSIMLFFFAAPAVAFAGDEDNLKLIREYVKQVPPLTAYGKDTKAMVWQRSHEYKLLADGSMLVRTKWLIYSESPLSESWRNWKFPFVGDERVTIDEAKIYDPISFELYAPLSPKKAESGGLSWYEVNVPPLDIPNVLVISYQKEYPGRWNVDDAIPIGLDLPQWKVEIAVSVPHGSSLTWTTPKDRRVSHRLARGVEDTYIWEFINQFPEGINALEEGNDNFLIFSMRSGWLNAIKPLEDWASGLKSIVPEAVGKFIDNNKQSAGTEILQWVGREDLLLQDFKLSDVRRSPEAIPGEGPWTPWERTVLAAHWLSMAGWDVRINWLPFVVPEEDVPGTPKLISRPILEARTPGSSAYRVYDLRSSAIGGATVPDSLWGETLCFYDGNGVQLKQIDRGSVGDHRLRVKWNLELTELGEAKGTLELNLNGGWPYVVFGGQSPFLDLSSSMRVYPTQIVVRWNEGEISERQGGVRIVYPVSGILGIPSDSQMLLRFPMTAFNFLEALGSMDVGSKLKFPFLVEGIVTLRLPQGFEAFSMPSLQSKKDGKIQWEQKIDKKSRGRIVEANWRLLVNETSINEETFLTLRAGFKALQQWNNLAIPIRKK</sequence>
<evidence type="ECO:0000313" key="2">
    <source>
        <dbReference type="EMBL" id="KRT35704.1"/>
    </source>
</evidence>
<evidence type="ECO:0000313" key="3">
    <source>
        <dbReference type="Proteomes" id="UP000005273"/>
    </source>
</evidence>
<feature type="chain" id="PRO_5006666537" description="DUF3857 domain-containing protein" evidence="1">
    <location>
        <begin position="35"/>
        <end position="620"/>
    </location>
</feature>
<dbReference type="Proteomes" id="UP000005273">
    <property type="component" value="Unassembled WGS sequence"/>
</dbReference>
<dbReference type="AlphaFoldDB" id="A0A0T5XBH3"/>
<evidence type="ECO:0000256" key="1">
    <source>
        <dbReference type="SAM" id="SignalP"/>
    </source>
</evidence>
<comment type="caution">
    <text evidence="2">The sequence shown here is derived from an EMBL/GenBank/DDBJ whole genome shotgun (WGS) entry which is preliminary data.</text>
</comment>
<reference evidence="3" key="1">
    <citation type="submission" date="2012-09" db="EMBL/GenBank/DDBJ databases">
        <authorList>
            <person name="Weinstock G."/>
            <person name="Sodergren E."/>
            <person name="Clifton S."/>
            <person name="Fulton L."/>
            <person name="Fulton B."/>
            <person name="Courtney L."/>
            <person name="Fronick C."/>
            <person name="Harrison M."/>
            <person name="Strong C."/>
            <person name="Farmer C."/>
            <person name="Delehaunty K."/>
            <person name="Markovic C."/>
            <person name="Hall O."/>
            <person name="Minx P."/>
            <person name="Tomlinson C."/>
            <person name="Mitreva M."/>
            <person name="Nelson J."/>
            <person name="Hou S."/>
            <person name="Wollam A."/>
            <person name="Pepin K.H."/>
            <person name="Johnson M."/>
            <person name="Bhonagiri V."/>
            <person name="Nash W.E."/>
            <person name="Suruliraj S."/>
            <person name="Warren W."/>
            <person name="Chinwalla A."/>
            <person name="Mardis E.R."/>
            <person name="Wilson R.K."/>
        </authorList>
    </citation>
    <scope>NUCLEOTIDE SEQUENCE [LARGE SCALE GENOMIC DNA]</scope>
    <source>
        <strain evidence="3">OS1</strain>
    </source>
</reference>
<keyword evidence="1" id="KW-0732">Signal</keyword>
<gene>
    <name evidence="2" type="ORF">HMPREF1705_02950</name>
</gene>
<evidence type="ECO:0008006" key="4">
    <source>
        <dbReference type="Google" id="ProtNLM"/>
    </source>
</evidence>
<dbReference type="eggNOG" id="ENOG502ZAR0">
    <property type="taxonomic scope" value="Bacteria"/>
</dbReference>
<organism evidence="2 3">
    <name type="scientific">Acetomicrobium hydrogeniformans ATCC BAA-1850</name>
    <dbReference type="NCBI Taxonomy" id="592015"/>
    <lineage>
        <taxon>Bacteria</taxon>
        <taxon>Thermotogati</taxon>
        <taxon>Synergistota</taxon>
        <taxon>Synergistia</taxon>
        <taxon>Synergistales</taxon>
        <taxon>Acetomicrobiaceae</taxon>
        <taxon>Acetomicrobium</taxon>
    </lineage>
</organism>
<accession>A0A0T5XBH3</accession>
<dbReference type="OrthoDB" id="791at2"/>
<keyword evidence="3" id="KW-1185">Reference proteome</keyword>
<dbReference type="RefSeq" id="WP_009201592.1">
    <property type="nucleotide sequence ID" value="NZ_ACJX03000001.1"/>
</dbReference>
<protein>
    <recommendedName>
        <fullName evidence="4">DUF3857 domain-containing protein</fullName>
    </recommendedName>
</protein>
<proteinExistence type="predicted"/>
<feature type="signal peptide" evidence="1">
    <location>
        <begin position="1"/>
        <end position="34"/>
    </location>
</feature>
<name>A0A0T5XBH3_9BACT</name>
<dbReference type="STRING" id="592015.HMPREF1705_02950"/>